<gene>
    <name evidence="1" type="ORF">GPECTOR_1g343</name>
</gene>
<dbReference type="SUPFAM" id="SSF46565">
    <property type="entry name" value="Chaperone J-domain"/>
    <property type="match status" value="1"/>
</dbReference>
<dbReference type="AlphaFoldDB" id="A0A150H2I4"/>
<accession>A0A150H2I4</accession>
<dbReference type="InterPro" id="IPR036869">
    <property type="entry name" value="J_dom_sf"/>
</dbReference>
<comment type="caution">
    <text evidence="1">The sequence shown here is derived from an EMBL/GenBank/DDBJ whole genome shotgun (WGS) entry which is preliminary data.</text>
</comment>
<dbReference type="Proteomes" id="UP000075714">
    <property type="component" value="Unassembled WGS sequence"/>
</dbReference>
<evidence type="ECO:0000313" key="2">
    <source>
        <dbReference type="Proteomes" id="UP000075714"/>
    </source>
</evidence>
<dbReference type="Gene3D" id="1.10.287.110">
    <property type="entry name" value="DnaJ domain"/>
    <property type="match status" value="1"/>
</dbReference>
<dbReference type="EMBL" id="LSYV01000002">
    <property type="protein sequence ID" value="KXZ56387.1"/>
    <property type="molecule type" value="Genomic_DNA"/>
</dbReference>
<sequence>MLSALALLELDQQQAAPQQQQQQQQANWQRQPDRAALLACLRRAYRSAARRWHPDKSAAVLAALPAADRDATRQRLLGLCQELNRQHEALERQLARRS</sequence>
<evidence type="ECO:0000313" key="1">
    <source>
        <dbReference type="EMBL" id="KXZ56387.1"/>
    </source>
</evidence>
<reference evidence="2" key="1">
    <citation type="journal article" date="2016" name="Nat. Commun.">
        <title>The Gonium pectorale genome demonstrates co-option of cell cycle regulation during the evolution of multicellularity.</title>
        <authorList>
            <person name="Hanschen E.R."/>
            <person name="Marriage T.N."/>
            <person name="Ferris P.J."/>
            <person name="Hamaji T."/>
            <person name="Toyoda A."/>
            <person name="Fujiyama A."/>
            <person name="Neme R."/>
            <person name="Noguchi H."/>
            <person name="Minakuchi Y."/>
            <person name="Suzuki M."/>
            <person name="Kawai-Toyooka H."/>
            <person name="Smith D.R."/>
            <person name="Sparks H."/>
            <person name="Anderson J."/>
            <person name="Bakaric R."/>
            <person name="Luria V."/>
            <person name="Karger A."/>
            <person name="Kirschner M.W."/>
            <person name="Durand P.M."/>
            <person name="Michod R.E."/>
            <person name="Nozaki H."/>
            <person name="Olson B.J."/>
        </authorList>
    </citation>
    <scope>NUCLEOTIDE SEQUENCE [LARGE SCALE GENOMIC DNA]</scope>
    <source>
        <strain evidence="2">NIES-2863</strain>
    </source>
</reference>
<evidence type="ECO:0008006" key="3">
    <source>
        <dbReference type="Google" id="ProtNLM"/>
    </source>
</evidence>
<keyword evidence="2" id="KW-1185">Reference proteome</keyword>
<organism evidence="1 2">
    <name type="scientific">Gonium pectorale</name>
    <name type="common">Green alga</name>
    <dbReference type="NCBI Taxonomy" id="33097"/>
    <lineage>
        <taxon>Eukaryota</taxon>
        <taxon>Viridiplantae</taxon>
        <taxon>Chlorophyta</taxon>
        <taxon>core chlorophytes</taxon>
        <taxon>Chlorophyceae</taxon>
        <taxon>CS clade</taxon>
        <taxon>Chlamydomonadales</taxon>
        <taxon>Volvocaceae</taxon>
        <taxon>Gonium</taxon>
    </lineage>
</organism>
<name>A0A150H2I4_GONPE</name>
<proteinExistence type="predicted"/>
<protein>
    <recommendedName>
        <fullName evidence="3">J domain-containing protein</fullName>
    </recommendedName>
</protein>